<evidence type="ECO:0000259" key="2">
    <source>
        <dbReference type="PROSITE" id="PS50110"/>
    </source>
</evidence>
<keyword evidence="4" id="KW-0238">DNA-binding</keyword>
<dbReference type="InterPro" id="IPR046947">
    <property type="entry name" value="LytR-like"/>
</dbReference>
<evidence type="ECO:0000313" key="4">
    <source>
        <dbReference type="EMBL" id="HIY69334.1"/>
    </source>
</evidence>
<dbReference type="Proteomes" id="UP000886844">
    <property type="component" value="Unassembled WGS sequence"/>
</dbReference>
<proteinExistence type="predicted"/>
<evidence type="ECO:0000313" key="5">
    <source>
        <dbReference type="Proteomes" id="UP000886844"/>
    </source>
</evidence>
<dbReference type="InterPro" id="IPR001789">
    <property type="entry name" value="Sig_transdc_resp-reg_receiver"/>
</dbReference>
<dbReference type="AlphaFoldDB" id="A0A9D2CCW0"/>
<name>A0A9D2CCW0_9BACT</name>
<feature type="domain" description="Response regulatory" evidence="2">
    <location>
        <begin position="2"/>
        <end position="115"/>
    </location>
</feature>
<dbReference type="PROSITE" id="PS50930">
    <property type="entry name" value="HTH_LYTTR"/>
    <property type="match status" value="1"/>
</dbReference>
<dbReference type="EMBL" id="DXDA01000063">
    <property type="protein sequence ID" value="HIY69334.1"/>
    <property type="molecule type" value="Genomic_DNA"/>
</dbReference>
<dbReference type="Gene3D" id="2.40.50.1020">
    <property type="entry name" value="LytTr DNA-binding domain"/>
    <property type="match status" value="1"/>
</dbReference>
<dbReference type="InterPro" id="IPR011006">
    <property type="entry name" value="CheY-like_superfamily"/>
</dbReference>
<dbReference type="GO" id="GO:0000156">
    <property type="term" value="F:phosphorelay response regulator activity"/>
    <property type="evidence" value="ECO:0007669"/>
    <property type="project" value="InterPro"/>
</dbReference>
<reference evidence="4" key="2">
    <citation type="submission" date="2021-04" db="EMBL/GenBank/DDBJ databases">
        <authorList>
            <person name="Gilroy R."/>
        </authorList>
    </citation>
    <scope>NUCLEOTIDE SEQUENCE</scope>
    <source>
        <strain evidence="4">5134</strain>
    </source>
</reference>
<dbReference type="Pfam" id="PF00072">
    <property type="entry name" value="Response_reg"/>
    <property type="match status" value="1"/>
</dbReference>
<keyword evidence="1" id="KW-0597">Phosphoprotein</keyword>
<protein>
    <submittedName>
        <fullName evidence="4">LytTR family DNA-binding domain-containing protein</fullName>
    </submittedName>
</protein>
<sequence>MKALIIEDETAAARNLAAILRQTAPEVEVVATLESVAESIDWLRANPQPDLLFMDIHLADGDSFRIFDAVEITAPVIFTTAYDRYALEAFKVNSIDYLLKPLNEADVLRALTKLRRLTSAERRSYGSRVRTLATERRDREEVFLVHVRDRIIPLQRERIAYCYTSNERVTACDYDGTVYPLDRTLEALQSLLPETDFFRANRQFIVARRAVKEIVVWFGSRLALHLTVETPERIIISKARVPEFKAWLRSVHPEE</sequence>
<organism evidence="4 5">
    <name type="scientific">Candidatus Alistipes intestinigallinarum</name>
    <dbReference type="NCBI Taxonomy" id="2838440"/>
    <lineage>
        <taxon>Bacteria</taxon>
        <taxon>Pseudomonadati</taxon>
        <taxon>Bacteroidota</taxon>
        <taxon>Bacteroidia</taxon>
        <taxon>Bacteroidales</taxon>
        <taxon>Rikenellaceae</taxon>
        <taxon>Alistipes</taxon>
    </lineage>
</organism>
<dbReference type="PROSITE" id="PS50110">
    <property type="entry name" value="RESPONSE_REGULATORY"/>
    <property type="match status" value="1"/>
</dbReference>
<dbReference type="SMART" id="SM00850">
    <property type="entry name" value="LytTR"/>
    <property type="match status" value="1"/>
</dbReference>
<evidence type="ECO:0000259" key="3">
    <source>
        <dbReference type="PROSITE" id="PS50930"/>
    </source>
</evidence>
<dbReference type="FunFam" id="3.40.50.2300:FF:000361">
    <property type="entry name" value="Two-component system response regulator"/>
    <property type="match status" value="1"/>
</dbReference>
<dbReference type="Gene3D" id="3.40.50.2300">
    <property type="match status" value="1"/>
</dbReference>
<dbReference type="PANTHER" id="PTHR37299:SF1">
    <property type="entry name" value="STAGE 0 SPORULATION PROTEIN A HOMOLOG"/>
    <property type="match status" value="1"/>
</dbReference>
<dbReference type="PANTHER" id="PTHR37299">
    <property type="entry name" value="TRANSCRIPTIONAL REGULATOR-RELATED"/>
    <property type="match status" value="1"/>
</dbReference>
<gene>
    <name evidence="4" type="ORF">H9828_07950</name>
</gene>
<evidence type="ECO:0000256" key="1">
    <source>
        <dbReference type="PROSITE-ProRule" id="PRU00169"/>
    </source>
</evidence>
<reference evidence="4" key="1">
    <citation type="journal article" date="2021" name="PeerJ">
        <title>Extensive microbial diversity within the chicken gut microbiome revealed by metagenomics and culture.</title>
        <authorList>
            <person name="Gilroy R."/>
            <person name="Ravi A."/>
            <person name="Getino M."/>
            <person name="Pursley I."/>
            <person name="Horton D.L."/>
            <person name="Alikhan N.F."/>
            <person name="Baker D."/>
            <person name="Gharbi K."/>
            <person name="Hall N."/>
            <person name="Watson M."/>
            <person name="Adriaenssens E.M."/>
            <person name="Foster-Nyarko E."/>
            <person name="Jarju S."/>
            <person name="Secka A."/>
            <person name="Antonio M."/>
            <person name="Oren A."/>
            <person name="Chaudhuri R.R."/>
            <person name="La Ragione R."/>
            <person name="Hildebrand F."/>
            <person name="Pallen M.J."/>
        </authorList>
    </citation>
    <scope>NUCLEOTIDE SEQUENCE</scope>
    <source>
        <strain evidence="4">5134</strain>
    </source>
</reference>
<feature type="modified residue" description="4-aspartylphosphate" evidence="1">
    <location>
        <position position="55"/>
    </location>
</feature>
<dbReference type="GO" id="GO:0003677">
    <property type="term" value="F:DNA binding"/>
    <property type="evidence" value="ECO:0007669"/>
    <property type="project" value="UniProtKB-KW"/>
</dbReference>
<dbReference type="SUPFAM" id="SSF52172">
    <property type="entry name" value="CheY-like"/>
    <property type="match status" value="1"/>
</dbReference>
<dbReference type="Pfam" id="PF04397">
    <property type="entry name" value="LytTR"/>
    <property type="match status" value="1"/>
</dbReference>
<dbReference type="SMART" id="SM00448">
    <property type="entry name" value="REC"/>
    <property type="match status" value="1"/>
</dbReference>
<feature type="domain" description="HTH LytTR-type" evidence="3">
    <location>
        <begin position="143"/>
        <end position="250"/>
    </location>
</feature>
<accession>A0A9D2CCW0</accession>
<dbReference type="InterPro" id="IPR007492">
    <property type="entry name" value="LytTR_DNA-bd_dom"/>
</dbReference>
<comment type="caution">
    <text evidence="4">The sequence shown here is derived from an EMBL/GenBank/DDBJ whole genome shotgun (WGS) entry which is preliminary data.</text>
</comment>